<reference evidence="1" key="1">
    <citation type="submission" date="2021-03" db="EMBL/GenBank/DDBJ databases">
        <authorList>
            <consortium name="Genoscope - CEA"/>
            <person name="William W."/>
        </authorList>
    </citation>
    <scope>NUCLEOTIDE SEQUENCE</scope>
    <source>
        <strain evidence="1">Doubled-haploid Pahang</strain>
    </source>
</reference>
<name>A0A804KFY5_MUSAM</name>
<dbReference type="Proteomes" id="UP000012960">
    <property type="component" value="Unplaced"/>
</dbReference>
<evidence type="ECO:0000313" key="3">
    <source>
        <dbReference type="Proteomes" id="UP000012960"/>
    </source>
</evidence>
<dbReference type="InParanoid" id="A0A804KFY5"/>
<keyword evidence="3" id="KW-1185">Reference proteome</keyword>
<dbReference type="EMBL" id="HG996474">
    <property type="protein sequence ID" value="CAG1834192.1"/>
    <property type="molecule type" value="Genomic_DNA"/>
</dbReference>
<sequence>MLMMESDSRIRERQVLGCIDSTEHLGMYNFHLV</sequence>
<evidence type="ECO:0000313" key="1">
    <source>
        <dbReference type="EMBL" id="CAG1834192.1"/>
    </source>
</evidence>
<evidence type="ECO:0000313" key="2">
    <source>
        <dbReference type="EnsemblPlants" id="Ma09_p04560.1"/>
    </source>
</evidence>
<dbReference type="EnsemblPlants" id="Ma09_t04560.1">
    <property type="protein sequence ID" value="Ma09_p04560.1"/>
    <property type="gene ID" value="Ma09_g04560"/>
</dbReference>
<dbReference type="AlphaFoldDB" id="A0A804KFY5"/>
<gene>
    <name evidence="1" type="ORF">GSMUA_222970.1</name>
</gene>
<protein>
    <submittedName>
        <fullName evidence="1">(wild Malaysian banana) hypothetical protein</fullName>
    </submittedName>
</protein>
<dbReference type="Gramene" id="Ma09_t04560.1">
    <property type="protein sequence ID" value="Ma09_p04560.1"/>
    <property type="gene ID" value="Ma09_g04560"/>
</dbReference>
<organism evidence="2 3">
    <name type="scientific">Musa acuminata subsp. malaccensis</name>
    <name type="common">Wild banana</name>
    <name type="synonym">Musa malaccensis</name>
    <dbReference type="NCBI Taxonomy" id="214687"/>
    <lineage>
        <taxon>Eukaryota</taxon>
        <taxon>Viridiplantae</taxon>
        <taxon>Streptophyta</taxon>
        <taxon>Embryophyta</taxon>
        <taxon>Tracheophyta</taxon>
        <taxon>Spermatophyta</taxon>
        <taxon>Magnoliopsida</taxon>
        <taxon>Liliopsida</taxon>
        <taxon>Zingiberales</taxon>
        <taxon>Musaceae</taxon>
        <taxon>Musa</taxon>
    </lineage>
</organism>
<proteinExistence type="predicted"/>
<accession>A0A804KFY5</accession>
<reference evidence="2" key="2">
    <citation type="submission" date="2021-05" db="UniProtKB">
        <authorList>
            <consortium name="EnsemblPlants"/>
        </authorList>
    </citation>
    <scope>IDENTIFICATION</scope>
    <source>
        <strain evidence="2">subsp. malaccensis</strain>
    </source>
</reference>